<dbReference type="InterPro" id="IPR005517">
    <property type="entry name" value="Transl_elong_EFG/EF2_IV"/>
</dbReference>
<dbReference type="PROSITE" id="PS00301">
    <property type="entry name" value="G_TR_1"/>
    <property type="match status" value="1"/>
</dbReference>
<evidence type="ECO:0000313" key="10">
    <source>
        <dbReference type="EMBL" id="SEO61178.1"/>
    </source>
</evidence>
<feature type="binding site" evidence="8">
    <location>
        <begin position="146"/>
        <end position="149"/>
    </location>
    <ligand>
        <name>GTP</name>
        <dbReference type="ChEBI" id="CHEBI:37565"/>
    </ligand>
</feature>
<dbReference type="GO" id="GO:0032790">
    <property type="term" value="P:ribosome disassembly"/>
    <property type="evidence" value="ECO:0007669"/>
    <property type="project" value="TreeGrafter"/>
</dbReference>
<dbReference type="HAMAP" id="MF_00054_B">
    <property type="entry name" value="EF_G_EF_2_B"/>
    <property type="match status" value="1"/>
</dbReference>
<keyword evidence="4 8" id="KW-0251">Elongation factor</keyword>
<dbReference type="Proteomes" id="UP000198657">
    <property type="component" value="Unassembled WGS sequence"/>
</dbReference>
<dbReference type="InterPro" id="IPR027417">
    <property type="entry name" value="P-loop_NTPase"/>
</dbReference>
<dbReference type="InterPro" id="IPR009000">
    <property type="entry name" value="Transl_B-barrel_sf"/>
</dbReference>
<dbReference type="GO" id="GO:0005525">
    <property type="term" value="F:GTP binding"/>
    <property type="evidence" value="ECO:0007669"/>
    <property type="project" value="UniProtKB-UniRule"/>
</dbReference>
<dbReference type="NCBIfam" id="TIGR00484">
    <property type="entry name" value="EF-G"/>
    <property type="match status" value="1"/>
</dbReference>
<dbReference type="InterPro" id="IPR047872">
    <property type="entry name" value="EFG_IV"/>
</dbReference>
<dbReference type="Gene3D" id="3.30.70.240">
    <property type="match status" value="1"/>
</dbReference>
<dbReference type="InterPro" id="IPR014721">
    <property type="entry name" value="Ribsml_uS5_D2-typ_fold_subgr"/>
</dbReference>
<dbReference type="FunFam" id="3.40.50.300:FF:000029">
    <property type="entry name" value="Elongation factor G"/>
    <property type="match status" value="1"/>
</dbReference>
<reference evidence="11" key="1">
    <citation type="submission" date="2016-10" db="EMBL/GenBank/DDBJ databases">
        <authorList>
            <person name="Varghese N."/>
            <person name="Submissions S."/>
        </authorList>
    </citation>
    <scope>NUCLEOTIDE SEQUENCE [LARGE SCALE GENOMIC DNA]</scope>
    <source>
        <strain evidence="11">CGMCC 1.8704</strain>
    </source>
</reference>
<dbReference type="FunFam" id="3.30.70.870:FF:000001">
    <property type="entry name" value="Elongation factor G"/>
    <property type="match status" value="1"/>
</dbReference>
<dbReference type="Pfam" id="PF03144">
    <property type="entry name" value="GTP_EFTU_D2"/>
    <property type="match status" value="1"/>
</dbReference>
<dbReference type="Gene3D" id="3.30.230.10">
    <property type="match status" value="1"/>
</dbReference>
<dbReference type="InterPro" id="IPR020568">
    <property type="entry name" value="Ribosomal_Su5_D2-typ_SF"/>
</dbReference>
<dbReference type="SUPFAM" id="SSF54211">
    <property type="entry name" value="Ribosomal protein S5 domain 2-like"/>
    <property type="match status" value="1"/>
</dbReference>
<evidence type="ECO:0000256" key="4">
    <source>
        <dbReference type="ARBA" id="ARBA00022768"/>
    </source>
</evidence>
<dbReference type="InterPro" id="IPR004161">
    <property type="entry name" value="EFTu-like_2"/>
</dbReference>
<dbReference type="RefSeq" id="WP_091173685.1">
    <property type="nucleotide sequence ID" value="NZ_CBCSFM010000008.1"/>
</dbReference>
<dbReference type="InterPro" id="IPR035647">
    <property type="entry name" value="EFG_III/V"/>
</dbReference>
<keyword evidence="3 8" id="KW-0547">Nucleotide-binding</keyword>
<dbReference type="InterPro" id="IPR000640">
    <property type="entry name" value="EFG_V-like"/>
</dbReference>
<evidence type="ECO:0000256" key="5">
    <source>
        <dbReference type="ARBA" id="ARBA00022917"/>
    </source>
</evidence>
<keyword evidence="8" id="KW-0963">Cytoplasm</keyword>
<dbReference type="PANTHER" id="PTHR43261:SF1">
    <property type="entry name" value="RIBOSOME-RELEASING FACTOR 2, MITOCHONDRIAL"/>
    <property type="match status" value="1"/>
</dbReference>
<dbReference type="AlphaFoldDB" id="A0A1H8R4V4"/>
<dbReference type="InterPro" id="IPR004540">
    <property type="entry name" value="Transl_elong_EFG/EF2"/>
</dbReference>
<dbReference type="CDD" id="cd01886">
    <property type="entry name" value="EF-G"/>
    <property type="match status" value="1"/>
</dbReference>
<dbReference type="SUPFAM" id="SSF50447">
    <property type="entry name" value="Translation proteins"/>
    <property type="match status" value="1"/>
</dbReference>
<dbReference type="Pfam" id="PF00679">
    <property type="entry name" value="EFG_C"/>
    <property type="match status" value="1"/>
</dbReference>
<dbReference type="Pfam" id="PF00009">
    <property type="entry name" value="GTP_EFTU"/>
    <property type="match status" value="1"/>
</dbReference>
<dbReference type="SMART" id="SM00889">
    <property type="entry name" value="EFG_IV"/>
    <property type="match status" value="1"/>
</dbReference>
<accession>A0A1H8R4V4</accession>
<name>A0A1H8R4V4_9FLAO</name>
<dbReference type="SUPFAM" id="SSF52540">
    <property type="entry name" value="P-loop containing nucleoside triphosphate hydrolases"/>
    <property type="match status" value="1"/>
</dbReference>
<evidence type="ECO:0000256" key="7">
    <source>
        <dbReference type="ARBA" id="ARBA00024731"/>
    </source>
</evidence>
<dbReference type="NCBIfam" id="TIGR00231">
    <property type="entry name" value="small_GTP"/>
    <property type="match status" value="1"/>
</dbReference>
<evidence type="ECO:0000256" key="6">
    <source>
        <dbReference type="ARBA" id="ARBA00023134"/>
    </source>
</evidence>
<dbReference type="GO" id="GO:0005737">
    <property type="term" value="C:cytoplasm"/>
    <property type="evidence" value="ECO:0007669"/>
    <property type="project" value="UniProtKB-SubCell"/>
</dbReference>
<dbReference type="GO" id="GO:0003924">
    <property type="term" value="F:GTPase activity"/>
    <property type="evidence" value="ECO:0007669"/>
    <property type="project" value="InterPro"/>
</dbReference>
<dbReference type="CDD" id="cd04088">
    <property type="entry name" value="EFG_mtEFG_II"/>
    <property type="match status" value="1"/>
</dbReference>
<dbReference type="CDD" id="cd03713">
    <property type="entry name" value="EFG_mtEFG_C"/>
    <property type="match status" value="1"/>
</dbReference>
<dbReference type="InterPro" id="IPR009022">
    <property type="entry name" value="EFG_III"/>
</dbReference>
<dbReference type="InterPro" id="IPR005225">
    <property type="entry name" value="Small_GTP-bd"/>
</dbReference>
<dbReference type="PRINTS" id="PR00315">
    <property type="entry name" value="ELONGATNFCT"/>
</dbReference>
<dbReference type="STRING" id="604089.SAMN04487942_3206"/>
<evidence type="ECO:0000256" key="3">
    <source>
        <dbReference type="ARBA" id="ARBA00022741"/>
    </source>
</evidence>
<dbReference type="InterPro" id="IPR035649">
    <property type="entry name" value="EFG_V"/>
</dbReference>
<feature type="binding site" evidence="8">
    <location>
        <begin position="92"/>
        <end position="96"/>
    </location>
    <ligand>
        <name>GTP</name>
        <dbReference type="ChEBI" id="CHEBI:37565"/>
    </ligand>
</feature>
<evidence type="ECO:0000256" key="1">
    <source>
        <dbReference type="ARBA" id="ARBA00005870"/>
    </source>
</evidence>
<dbReference type="FunFam" id="3.30.70.240:FF:000001">
    <property type="entry name" value="Elongation factor G"/>
    <property type="match status" value="1"/>
</dbReference>
<dbReference type="PANTHER" id="PTHR43261">
    <property type="entry name" value="TRANSLATION ELONGATION FACTOR G-RELATED"/>
    <property type="match status" value="1"/>
</dbReference>
<comment type="subcellular location">
    <subcellularLocation>
        <location evidence="8">Cytoplasm</location>
    </subcellularLocation>
</comment>
<dbReference type="FunFam" id="2.40.30.10:FF:000006">
    <property type="entry name" value="Elongation factor G"/>
    <property type="match status" value="1"/>
</dbReference>
<dbReference type="PROSITE" id="PS51722">
    <property type="entry name" value="G_TR_2"/>
    <property type="match status" value="1"/>
</dbReference>
<proteinExistence type="inferred from homology"/>
<evidence type="ECO:0000313" key="11">
    <source>
        <dbReference type="Proteomes" id="UP000198657"/>
    </source>
</evidence>
<keyword evidence="5 8" id="KW-0648">Protein biosynthesis</keyword>
<dbReference type="Gene3D" id="3.30.70.870">
    <property type="entry name" value="Elongation Factor G (Translational Gtpase), domain 3"/>
    <property type="match status" value="1"/>
</dbReference>
<dbReference type="SMART" id="SM00838">
    <property type="entry name" value="EFG_C"/>
    <property type="match status" value="1"/>
</dbReference>
<comment type="function">
    <text evidence="7 8">Catalyzes the GTP-dependent ribosomal translocation step during translation elongation. During this step, the ribosome changes from the pre-translocational (PRE) to the post-translocational (POST) state as the newly formed A-site-bound peptidyl-tRNA and P-site-bound deacylated tRNA move to the P and E sites, respectively. Catalyzes the coordinated movement of the two tRNA molecules, the mRNA and conformational changes in the ribosome.</text>
</comment>
<dbReference type="NCBIfam" id="NF009381">
    <property type="entry name" value="PRK12740.1-5"/>
    <property type="match status" value="1"/>
</dbReference>
<dbReference type="InterPro" id="IPR031157">
    <property type="entry name" value="G_TR_CS"/>
</dbReference>
<dbReference type="CDD" id="cd16262">
    <property type="entry name" value="EFG_III"/>
    <property type="match status" value="1"/>
</dbReference>
<organism evidence="10 11">
    <name type="scientific">Flavobacterium sinopsychrotolerans</name>
    <dbReference type="NCBI Taxonomy" id="604089"/>
    <lineage>
        <taxon>Bacteria</taxon>
        <taxon>Pseudomonadati</taxon>
        <taxon>Bacteroidota</taxon>
        <taxon>Flavobacteriia</taxon>
        <taxon>Flavobacteriales</taxon>
        <taxon>Flavobacteriaceae</taxon>
        <taxon>Flavobacterium</taxon>
    </lineage>
</organism>
<dbReference type="InterPro" id="IPR000795">
    <property type="entry name" value="T_Tr_GTP-bd_dom"/>
</dbReference>
<dbReference type="OrthoDB" id="9801591at2"/>
<dbReference type="GO" id="GO:0003746">
    <property type="term" value="F:translation elongation factor activity"/>
    <property type="evidence" value="ECO:0007669"/>
    <property type="project" value="UniProtKB-UniRule"/>
</dbReference>
<feature type="domain" description="Tr-type G" evidence="9">
    <location>
        <begin position="6"/>
        <end position="295"/>
    </location>
</feature>
<keyword evidence="11" id="KW-1185">Reference proteome</keyword>
<dbReference type="EMBL" id="FODN01000009">
    <property type="protein sequence ID" value="SEO61178.1"/>
    <property type="molecule type" value="Genomic_DNA"/>
</dbReference>
<protein>
    <recommendedName>
        <fullName evidence="2 8">Elongation factor G</fullName>
        <shortName evidence="8">EF-G</shortName>
    </recommendedName>
</protein>
<gene>
    <name evidence="8" type="primary">fusA</name>
    <name evidence="10" type="ORF">SAMN04487942_3206</name>
</gene>
<dbReference type="Gene3D" id="3.40.50.300">
    <property type="entry name" value="P-loop containing nucleotide triphosphate hydrolases"/>
    <property type="match status" value="1"/>
</dbReference>
<dbReference type="Pfam" id="PF14492">
    <property type="entry name" value="EFG_III"/>
    <property type="match status" value="1"/>
</dbReference>
<dbReference type="Gene3D" id="2.40.30.10">
    <property type="entry name" value="Translation factors"/>
    <property type="match status" value="1"/>
</dbReference>
<evidence type="ECO:0000256" key="8">
    <source>
        <dbReference type="HAMAP-Rule" id="MF_00054"/>
    </source>
</evidence>
<keyword evidence="6 8" id="KW-0342">GTP-binding</keyword>
<dbReference type="FunFam" id="3.30.230.10:FF:000003">
    <property type="entry name" value="Elongation factor G"/>
    <property type="match status" value="1"/>
</dbReference>
<sequence>MARDLKYTRNIGIAAHIDAGKTTTTERILFYTGKSHKIGEVHDGAATMDWMAQEQERGITITSAATTCEWNFPTTQGKVLPETLPYHFNIIDTPGHVDFTVEVNRSLRVLDGLVFLFSAVDGVEPQSETNWRLADQYRVPRIGFVNKMDRQGSNFLMVCQQVRDMLKSNAVAITLPIGEENDFKGVVDLVKNQAIVWHEEGLGATYDIVPIPEDMLEEVKEYRSILIEAVADYDETLLEKFMEDENSITEEEINIALRAAVMDMAIIPMIAGSSFKNKGVQFMLDAVCKYLPSPMDKDGIEGIHPDDADLLEEDQTKILRKPDVKEPFAALAFKIATDPFVGRLAFFRAYSGRLDAGSYVLNTRSGNKERISRIYQMHANKQNPIEYIEAGDIGAAVGFKDIKTGDTLCDEKNPIILESMKFPAPVIGIAIEPKTKADVDKMGMALAKLAEEDPTFTVRTDEASGQTIISGMGELHLDILVDRMRREFKVEVNQGEPQVEYKEAFTKKAQHRETYKKQSGGRGKFGDIVFILEPADEVDGKAPVGLQFVNAVKGGNVPKEYIPSVEKGFREAMKTGPLAGYQVDSLKVTLLDGSFHPVDSDALSFELAARMGYREVAKAAGAVILEPIMKMEVITPEENMGDIVGDINRRRGQVNDMGDRAGAKTIKADVPLSEMFGYVTTLRTLSSGRATSTMEFSHYSETPSNISEAVIKKAKGNA</sequence>
<comment type="similarity">
    <text evidence="1 8">Belongs to the TRAFAC class translation factor GTPase superfamily. Classic translation factor GTPase family. EF-G/EF-2 subfamily.</text>
</comment>
<dbReference type="Pfam" id="PF03764">
    <property type="entry name" value="EFG_IV"/>
    <property type="match status" value="1"/>
</dbReference>
<feature type="binding site" evidence="8">
    <location>
        <begin position="15"/>
        <end position="22"/>
    </location>
    <ligand>
        <name>GTP</name>
        <dbReference type="ChEBI" id="CHEBI:37565"/>
    </ligand>
</feature>
<dbReference type="InterPro" id="IPR041095">
    <property type="entry name" value="EFG_II"/>
</dbReference>
<evidence type="ECO:0000259" key="9">
    <source>
        <dbReference type="PROSITE" id="PS51722"/>
    </source>
</evidence>
<evidence type="ECO:0000256" key="2">
    <source>
        <dbReference type="ARBA" id="ARBA00017872"/>
    </source>
</evidence>
<dbReference type="CDD" id="cd01434">
    <property type="entry name" value="EFG_mtEFG1_IV"/>
    <property type="match status" value="1"/>
</dbReference>
<dbReference type="SUPFAM" id="SSF54980">
    <property type="entry name" value="EF-G C-terminal domain-like"/>
    <property type="match status" value="2"/>
</dbReference>